<accession>A0ABT1AA37</accession>
<dbReference type="EMBL" id="JAGSOV010000072">
    <property type="protein sequence ID" value="MCO1659878.1"/>
    <property type="molecule type" value="Genomic_DNA"/>
</dbReference>
<evidence type="ECO:0000256" key="1">
    <source>
        <dbReference type="SAM" id="Phobius"/>
    </source>
</evidence>
<feature type="domain" description="CAAX prenyl protease 2/Lysostaphin resistance protein A-like" evidence="2">
    <location>
        <begin position="159"/>
        <end position="246"/>
    </location>
</feature>
<gene>
    <name evidence="3" type="ORF">KDL28_32935</name>
</gene>
<sequence>MTAPRTTPRSTAAACAPRPTPLSWPVVLALHLLPGAALVSVYAVGGPLLAAAGLPPVWALLGGVLVVLAPMEAGLLRVLRGRDRAAGRAVPALLSLGGLTRHGAIGAGVAVLAVALLLAGLALPVEDALRGLLDGVLPGWATAGPGDLAAHPPAVRVVTLVLWLLATVVVGPLVEEAWFRGYLQPRIPAAPLPSAVIGSLLFAAYHLWQPYAVPTVSAFALPIALLVARRGATAVGAAVHVVANAIAFGGLLAGLIVR</sequence>
<keyword evidence="1" id="KW-0472">Membrane</keyword>
<keyword evidence="1" id="KW-0812">Transmembrane</keyword>
<dbReference type="Pfam" id="PF02517">
    <property type="entry name" value="Rce1-like"/>
    <property type="match status" value="1"/>
</dbReference>
<keyword evidence="1" id="KW-1133">Transmembrane helix</keyword>
<dbReference type="Proteomes" id="UP001165283">
    <property type="component" value="Unassembled WGS sequence"/>
</dbReference>
<feature type="transmembrane region" description="Helical" evidence="1">
    <location>
        <begin position="57"/>
        <end position="79"/>
    </location>
</feature>
<comment type="caution">
    <text evidence="3">The sequence shown here is derived from an EMBL/GenBank/DDBJ whole genome shotgun (WGS) entry which is preliminary data.</text>
</comment>
<feature type="transmembrane region" description="Helical" evidence="1">
    <location>
        <begin position="154"/>
        <end position="174"/>
    </location>
</feature>
<feature type="transmembrane region" description="Helical" evidence="1">
    <location>
        <begin position="21"/>
        <end position="45"/>
    </location>
</feature>
<keyword evidence="3" id="KW-0645">Protease</keyword>
<reference evidence="3" key="1">
    <citation type="submission" date="2021-04" db="EMBL/GenBank/DDBJ databases">
        <title>Pseudonocardia sp. nov., isolated from sandy soil of mangrove forest.</title>
        <authorList>
            <person name="Zan Z."/>
            <person name="Huang R."/>
            <person name="Liu W."/>
        </authorList>
    </citation>
    <scope>NUCLEOTIDE SEQUENCE</scope>
    <source>
        <strain evidence="3">S2-4</strain>
    </source>
</reference>
<feature type="transmembrane region" description="Helical" evidence="1">
    <location>
        <begin position="235"/>
        <end position="257"/>
    </location>
</feature>
<feature type="transmembrane region" description="Helical" evidence="1">
    <location>
        <begin position="211"/>
        <end position="228"/>
    </location>
</feature>
<feature type="transmembrane region" description="Helical" evidence="1">
    <location>
        <begin position="186"/>
        <end position="205"/>
    </location>
</feature>
<dbReference type="GO" id="GO:0008237">
    <property type="term" value="F:metallopeptidase activity"/>
    <property type="evidence" value="ECO:0007669"/>
    <property type="project" value="UniProtKB-KW"/>
</dbReference>
<evidence type="ECO:0000313" key="4">
    <source>
        <dbReference type="Proteomes" id="UP001165283"/>
    </source>
</evidence>
<dbReference type="InterPro" id="IPR003675">
    <property type="entry name" value="Rce1/LyrA-like_dom"/>
</dbReference>
<evidence type="ECO:0000313" key="3">
    <source>
        <dbReference type="EMBL" id="MCO1659878.1"/>
    </source>
</evidence>
<feature type="transmembrane region" description="Helical" evidence="1">
    <location>
        <begin position="99"/>
        <end position="123"/>
    </location>
</feature>
<keyword evidence="3" id="KW-0378">Hydrolase</keyword>
<proteinExistence type="predicted"/>
<name>A0ABT1AA37_9PSEU</name>
<keyword evidence="4" id="KW-1185">Reference proteome</keyword>
<keyword evidence="3" id="KW-0482">Metalloprotease</keyword>
<protein>
    <submittedName>
        <fullName evidence="3">CPBP family intramembrane metalloprotease</fullName>
    </submittedName>
</protein>
<dbReference type="RefSeq" id="WP_252444967.1">
    <property type="nucleotide sequence ID" value="NZ_JAGSOV010000072.1"/>
</dbReference>
<organism evidence="3 4">
    <name type="scientific">Pseudonocardia humida</name>
    <dbReference type="NCBI Taxonomy" id="2800819"/>
    <lineage>
        <taxon>Bacteria</taxon>
        <taxon>Bacillati</taxon>
        <taxon>Actinomycetota</taxon>
        <taxon>Actinomycetes</taxon>
        <taxon>Pseudonocardiales</taxon>
        <taxon>Pseudonocardiaceae</taxon>
        <taxon>Pseudonocardia</taxon>
    </lineage>
</organism>
<evidence type="ECO:0000259" key="2">
    <source>
        <dbReference type="Pfam" id="PF02517"/>
    </source>
</evidence>